<keyword evidence="1" id="KW-0812">Transmembrane</keyword>
<organism evidence="2 3">
    <name type="scientific">Rhodonellum ikkaensis</name>
    <dbReference type="NCBI Taxonomy" id="336829"/>
    <lineage>
        <taxon>Bacteria</taxon>
        <taxon>Pseudomonadati</taxon>
        <taxon>Bacteroidota</taxon>
        <taxon>Cytophagia</taxon>
        <taxon>Cytophagales</taxon>
        <taxon>Cytophagaceae</taxon>
        <taxon>Rhodonellum</taxon>
    </lineage>
</organism>
<dbReference type="Proteomes" id="UP000199663">
    <property type="component" value="Unassembled WGS sequence"/>
</dbReference>
<evidence type="ECO:0000313" key="2">
    <source>
        <dbReference type="EMBL" id="SDZ42338.1"/>
    </source>
</evidence>
<feature type="transmembrane region" description="Helical" evidence="1">
    <location>
        <begin position="83"/>
        <end position="105"/>
    </location>
</feature>
<feature type="transmembrane region" description="Helical" evidence="1">
    <location>
        <begin position="53"/>
        <end position="76"/>
    </location>
</feature>
<reference evidence="2 3" key="1">
    <citation type="submission" date="2016-10" db="EMBL/GenBank/DDBJ databases">
        <authorList>
            <person name="Varghese N."/>
            <person name="Submissions S."/>
        </authorList>
    </citation>
    <scope>NUCLEOTIDE SEQUENCE [LARGE SCALE GENOMIC DNA]</scope>
    <source>
        <strain evidence="2 3">DSM 17997</strain>
    </source>
</reference>
<sequence>MNKFFISFAGILTSGIFAFSYLKEWVNFALLKKELVLKPSIESEYPYFHESEALYLSVTLISGLLFFTLFLFSVFFTVQKRWVWIYLCFVLTMLSIMAIMINGAIK</sequence>
<dbReference type="EMBL" id="FNQC01000014">
    <property type="protein sequence ID" value="SDZ42338.1"/>
    <property type="molecule type" value="Genomic_DNA"/>
</dbReference>
<evidence type="ECO:0000313" key="3">
    <source>
        <dbReference type="Proteomes" id="UP000199663"/>
    </source>
</evidence>
<name>A0A1H3SXH7_9BACT</name>
<comment type="caution">
    <text evidence="2">The sequence shown here is derived from an EMBL/GenBank/DDBJ whole genome shotgun (WGS) entry which is preliminary data.</text>
</comment>
<keyword evidence="1" id="KW-1133">Transmembrane helix</keyword>
<keyword evidence="1" id="KW-0472">Membrane</keyword>
<evidence type="ECO:0000256" key="1">
    <source>
        <dbReference type="SAM" id="Phobius"/>
    </source>
</evidence>
<gene>
    <name evidence="2" type="ORF">SAMN05444412_1148</name>
</gene>
<proteinExistence type="predicted"/>
<accession>A0A1H3SXH7</accession>
<keyword evidence="3" id="KW-1185">Reference proteome</keyword>
<protein>
    <submittedName>
        <fullName evidence="2">Uncharacterized protein</fullName>
    </submittedName>
</protein>